<dbReference type="InParanoid" id="A0A2T3AYM6"/>
<evidence type="ECO:0008006" key="3">
    <source>
        <dbReference type="Google" id="ProtNLM"/>
    </source>
</evidence>
<dbReference type="Proteomes" id="UP000241818">
    <property type="component" value="Unassembled WGS sequence"/>
</dbReference>
<dbReference type="SUPFAM" id="SSF52047">
    <property type="entry name" value="RNI-like"/>
    <property type="match status" value="1"/>
</dbReference>
<protein>
    <recommendedName>
        <fullName evidence="3">F-box domain-containing protein</fullName>
    </recommendedName>
</protein>
<keyword evidence="2" id="KW-1185">Reference proteome</keyword>
<dbReference type="RefSeq" id="XP_024719749.1">
    <property type="nucleotide sequence ID" value="XM_024866836.1"/>
</dbReference>
<dbReference type="OrthoDB" id="3945550at2759"/>
<evidence type="ECO:0000313" key="1">
    <source>
        <dbReference type="EMBL" id="PSS15150.1"/>
    </source>
</evidence>
<proteinExistence type="predicted"/>
<name>A0A2T3AYM6_AMORE</name>
<dbReference type="AlphaFoldDB" id="A0A2T3AYM6"/>
<accession>A0A2T3AYM6</accession>
<dbReference type="GeneID" id="36574917"/>
<organism evidence="1 2">
    <name type="scientific">Amorphotheca resinae ATCC 22711</name>
    <dbReference type="NCBI Taxonomy" id="857342"/>
    <lineage>
        <taxon>Eukaryota</taxon>
        <taxon>Fungi</taxon>
        <taxon>Dikarya</taxon>
        <taxon>Ascomycota</taxon>
        <taxon>Pezizomycotina</taxon>
        <taxon>Leotiomycetes</taxon>
        <taxon>Helotiales</taxon>
        <taxon>Amorphothecaceae</taxon>
        <taxon>Amorphotheca</taxon>
    </lineage>
</organism>
<evidence type="ECO:0000313" key="2">
    <source>
        <dbReference type="Proteomes" id="UP000241818"/>
    </source>
</evidence>
<dbReference type="EMBL" id="KZ679013">
    <property type="protein sequence ID" value="PSS15150.1"/>
    <property type="molecule type" value="Genomic_DNA"/>
</dbReference>
<dbReference type="Gene3D" id="3.80.10.10">
    <property type="entry name" value="Ribonuclease Inhibitor"/>
    <property type="match status" value="1"/>
</dbReference>
<gene>
    <name evidence="1" type="ORF">M430DRAFT_35898</name>
</gene>
<dbReference type="InterPro" id="IPR032675">
    <property type="entry name" value="LRR_dom_sf"/>
</dbReference>
<reference evidence="1 2" key="1">
    <citation type="journal article" date="2018" name="New Phytol.">
        <title>Comparative genomics and transcriptomics depict ericoid mycorrhizal fungi as versatile saprotrophs and plant mutualists.</title>
        <authorList>
            <person name="Martino E."/>
            <person name="Morin E."/>
            <person name="Grelet G.A."/>
            <person name="Kuo A."/>
            <person name="Kohler A."/>
            <person name="Daghino S."/>
            <person name="Barry K.W."/>
            <person name="Cichocki N."/>
            <person name="Clum A."/>
            <person name="Dockter R.B."/>
            <person name="Hainaut M."/>
            <person name="Kuo R.C."/>
            <person name="LaButti K."/>
            <person name="Lindahl B.D."/>
            <person name="Lindquist E.A."/>
            <person name="Lipzen A."/>
            <person name="Khouja H.R."/>
            <person name="Magnuson J."/>
            <person name="Murat C."/>
            <person name="Ohm R.A."/>
            <person name="Singer S.W."/>
            <person name="Spatafora J.W."/>
            <person name="Wang M."/>
            <person name="Veneault-Fourrey C."/>
            <person name="Henrissat B."/>
            <person name="Grigoriev I.V."/>
            <person name="Martin F.M."/>
            <person name="Perotto S."/>
        </authorList>
    </citation>
    <scope>NUCLEOTIDE SEQUENCE [LARGE SCALE GENOMIC DNA]</scope>
    <source>
        <strain evidence="1 2">ATCC 22711</strain>
    </source>
</reference>
<sequence length="468" mass="54047">MRQLDSIRWSSWEEPIPELILESLTQHWPSTILHVEDLPIGHKTEDTQVQRHDLEILDTLLGCQNIQSVKANINYEHPASTRRLKEVLMSCPKLEVLHLRIPRKDVGLRWSSDWPGPQDFGVEPGDRLVPLRELVYESRPLYGRDGLIPKSFWDFTRLRHLEIRGIDMINFVKSIPGQITCLETLKIENFCCAEEWEVGAEVLNDFMSEIHGLVNLELINPIFNRSIHRFLSILTQQSETLERLTFRKPRRCCAPYSVLVGNPFSVQSLDILGASCSKLSSLTLDIIITDDLPYDFLSAVGRFRNLDTIRLYARFDNEAFDAKYRPLLQADILTVRHLASYLCSHKTGTAFKKIEVILGEAPRVPYYVREEERPDIIFRCRIEESGDVIVEDDSHEIDNVKWAEYLDRERLSKKRGRTYPIDLEELENWNRAGEEADQIFAGVGVMDVYEDMGSLFGSSQDSEPEVEE</sequence>